<dbReference type="Gene3D" id="2.60.120.260">
    <property type="entry name" value="Galactose-binding domain-like"/>
    <property type="match status" value="1"/>
</dbReference>
<dbReference type="InterPro" id="IPR013783">
    <property type="entry name" value="Ig-like_fold"/>
</dbReference>
<feature type="compositionally biased region" description="Low complexity" evidence="2">
    <location>
        <begin position="602"/>
        <end position="622"/>
    </location>
</feature>
<dbReference type="NCBIfam" id="TIGR04183">
    <property type="entry name" value="Por_Secre_tail"/>
    <property type="match status" value="1"/>
</dbReference>
<feature type="chain" id="PRO_5046604345" evidence="3">
    <location>
        <begin position="20"/>
        <end position="1498"/>
    </location>
</feature>
<sequence>MMRKYLIILTLLLPFINWAQPISPNPYVKDWENTTQLGWTQVVGAFNVTPEAPCQGLNSIRAKVQGVGTLSKAVLRSPSLGITSGALITFSYDYKWLADNGNISGNPIGATLNSINLEWQWASNQGGPWYTFDVVDSNNHTVSAFCTTRTVTFSGYSGKDLYLRVSITNKSANGNNYLYIDNINATEDLVPPTCYMPLNVRVIDKTDSSFEVRWENPTGQSASSIDWEVRTSGLPGSGPNGLIGSGSEPGTSTSVDIDAPAANLSPETVYKIYLKTSCSATNASSWIGIDDITYCNEFDIDTQQVNVCGIQEVDLDYNVPGTKFWFDEDDNLVEQGVNTFTTPEITESRKYVVFSGTQTTATDQQELLIGNGVATSTTVTPLTGSKANKAQYIYLASELKGAGFNKGIIKNFGFRTGLTAGTLLRNNLAIHMGHTKLEEFPSNDFIPTNELKIAKYEANETLVADQINWFKLDEPFIWDGYSNIVVQFTYSDIAGPAPSATPVVCSPLNEQRSLYSGNATLSLAQMYAEVSGTRNTIRMNGYFKIIDGCFGAMRTYELNFSDAPTLNLSADIVNNCSGKPLTKLYILTGVSDYDTYEWTTVDPNDPNDPANDPNDPNNPANAILGDENVGWTFNTTMNMTYVLRASNVGGDRCVIEKTVSVENNPSPQMLQLLNSYSLCFNDIQELKVDNLVNETPIRNLFNGNINGVTISNTVSGDAISNETALFSEGNGSLKITHAAQTNAIVNLATSVNMNNLKSITVEFDHIAALQAGTINVQDYAYLEYTTDNGATWKPFLPEHYTGSASTTLPKPVGNTSLQAMFFTKTSYADWVSFQQATIPTNTAWKSEKFTVPADDFTGAGTFQVRFRMGADGNTQFAGWYIDNVRITPISNYQVTWTPIANLYYDQNATVPYDGLINTGTLYLKGTTNSLNVPYKVEIENQYGCTVEKNFTVSIGLKEAPVVNNITSCGPVNVASTNFGKNPNGVLTYYSSQNSSLPITQITNSGVYYVDQVISGCKSARVPFTVVINPPATVPVAPANQAFCGSATVSNLTYNSINGLNIQWYTTQAGGTPLASTTPINNGIYYGEFTSGPCTSSARVAVNVSVGVTPSAISLSNVYICGTSTIASIAVTSSPGATVNWYQNVNDVTPLANSTVLTTGTYYIAQKIGNCESSRSAVVVSTVQNLTMPTANTTQTFCGNATVGSLMASPTTVGANVYWYGFSTSDTPLSNTTPLVTGTYYVGQSVGDCDSPKRAVSVKILSVNAPVINPITICGDATVSSLPLSSGTGISYKVFDNAFATTEMGQNDVITTGTYYISKIDNGCESAKATVYITVNARPNAPTGNINQTFPNYAEVKDLKANEPNVVWFDSYNDAINFTNPLPTYQPLQDNKTYYGVLVGPANCPSLPLPVKVKISVGLNDLDLASLRYYPNPVDSELNISYKEAIQSVEVYDLLGKQIKTQKFDANDVKIDVSNLSAGTYMIKVHTNTGSQFIKIIKK</sequence>
<organism evidence="5 6">
    <name type="scientific">Paenimyroides aestuarii</name>
    <dbReference type="NCBI Taxonomy" id="2968490"/>
    <lineage>
        <taxon>Bacteria</taxon>
        <taxon>Pseudomonadati</taxon>
        <taxon>Bacteroidota</taxon>
        <taxon>Flavobacteriia</taxon>
        <taxon>Flavobacteriales</taxon>
        <taxon>Flavobacteriaceae</taxon>
        <taxon>Paenimyroides</taxon>
    </lineage>
</organism>
<gene>
    <name evidence="5" type="ORF">NPX36_07290</name>
</gene>
<evidence type="ECO:0000313" key="5">
    <source>
        <dbReference type="EMBL" id="UUV20171.1"/>
    </source>
</evidence>
<evidence type="ECO:0000313" key="6">
    <source>
        <dbReference type="Proteomes" id="UP001317001"/>
    </source>
</evidence>
<dbReference type="Pfam" id="PF19081">
    <property type="entry name" value="Ig_7"/>
    <property type="match status" value="1"/>
</dbReference>
<dbReference type="Gene3D" id="2.60.40.10">
    <property type="entry name" value="Immunoglobulins"/>
    <property type="match status" value="1"/>
</dbReference>
<evidence type="ECO:0000259" key="4">
    <source>
        <dbReference type="PROSITE" id="PS50853"/>
    </source>
</evidence>
<evidence type="ECO:0000256" key="1">
    <source>
        <dbReference type="ARBA" id="ARBA00022729"/>
    </source>
</evidence>
<dbReference type="InterPro" id="IPR026444">
    <property type="entry name" value="Secre_tail"/>
</dbReference>
<feature type="domain" description="Fibronectin type-III" evidence="4">
    <location>
        <begin position="196"/>
        <end position="298"/>
    </location>
</feature>
<accession>A0ABY5NNT6</accession>
<dbReference type="InterPro" id="IPR044023">
    <property type="entry name" value="Ig_7"/>
</dbReference>
<keyword evidence="1 3" id="KW-0732">Signal</keyword>
<dbReference type="CDD" id="cd00063">
    <property type="entry name" value="FN3"/>
    <property type="match status" value="1"/>
</dbReference>
<keyword evidence="6" id="KW-1185">Reference proteome</keyword>
<dbReference type="InterPro" id="IPR003961">
    <property type="entry name" value="FN3_dom"/>
</dbReference>
<feature type="region of interest" description="Disordered" evidence="2">
    <location>
        <begin position="598"/>
        <end position="623"/>
    </location>
</feature>
<dbReference type="PROSITE" id="PS50853">
    <property type="entry name" value="FN3"/>
    <property type="match status" value="1"/>
</dbReference>
<evidence type="ECO:0000256" key="2">
    <source>
        <dbReference type="SAM" id="MobiDB-lite"/>
    </source>
</evidence>
<protein>
    <submittedName>
        <fullName evidence="5">T9SS type A sorting domain-containing protein</fullName>
    </submittedName>
</protein>
<name>A0ABY5NNT6_9FLAO</name>
<feature type="signal peptide" evidence="3">
    <location>
        <begin position="1"/>
        <end position="19"/>
    </location>
</feature>
<dbReference type="RefSeq" id="WP_257498076.1">
    <property type="nucleotide sequence ID" value="NZ_CP102382.1"/>
</dbReference>
<proteinExistence type="predicted"/>
<dbReference type="Proteomes" id="UP001317001">
    <property type="component" value="Chromosome"/>
</dbReference>
<dbReference type="EMBL" id="CP102382">
    <property type="protein sequence ID" value="UUV20171.1"/>
    <property type="molecule type" value="Genomic_DNA"/>
</dbReference>
<dbReference type="InterPro" id="IPR036116">
    <property type="entry name" value="FN3_sf"/>
</dbReference>
<reference evidence="5 6" key="1">
    <citation type="submission" date="2022-08" db="EMBL/GenBank/DDBJ databases">
        <title>Myroides zhujiangensis sp. nov., a novel bacterium isolated from sediment in the Pearl River Estuary.</title>
        <authorList>
            <person name="Cui L."/>
        </authorList>
    </citation>
    <scope>NUCLEOTIDE SEQUENCE [LARGE SCALE GENOMIC DNA]</scope>
    <source>
        <strain evidence="5 6">SCSIO 72103</strain>
    </source>
</reference>
<dbReference type="Pfam" id="PF18962">
    <property type="entry name" value="Por_Secre_tail"/>
    <property type="match status" value="1"/>
</dbReference>
<dbReference type="SUPFAM" id="SSF49265">
    <property type="entry name" value="Fibronectin type III"/>
    <property type="match status" value="1"/>
</dbReference>
<evidence type="ECO:0000256" key="3">
    <source>
        <dbReference type="SAM" id="SignalP"/>
    </source>
</evidence>